<dbReference type="SUPFAM" id="SSF50475">
    <property type="entry name" value="FMN-binding split barrel"/>
    <property type="match status" value="1"/>
</dbReference>
<dbReference type="Gene3D" id="2.30.110.10">
    <property type="entry name" value="Electron Transport, Fmn-binding Protein, Chain A"/>
    <property type="match status" value="1"/>
</dbReference>
<keyword evidence="5 10" id="KW-0560">Oxidoreductase</keyword>
<evidence type="ECO:0000256" key="5">
    <source>
        <dbReference type="ARBA" id="ARBA00023002"/>
    </source>
</evidence>
<dbReference type="Pfam" id="PF01243">
    <property type="entry name" value="PNPOx_N"/>
    <property type="match status" value="1"/>
</dbReference>
<dbReference type="InterPro" id="IPR000659">
    <property type="entry name" value="Pyridox_Oxase"/>
</dbReference>
<evidence type="ECO:0000256" key="7">
    <source>
        <dbReference type="ARBA" id="ARBA00060587"/>
    </source>
</evidence>
<dbReference type="GO" id="GO:0008615">
    <property type="term" value="P:pyridoxine biosynthetic process"/>
    <property type="evidence" value="ECO:0007669"/>
    <property type="project" value="UniProtKB-KW"/>
</dbReference>
<keyword evidence="3" id="KW-0285">Flavoprotein</keyword>
<dbReference type="GO" id="GO:0004733">
    <property type="term" value="F:pyridoxamine phosphate oxidase activity"/>
    <property type="evidence" value="ECO:0007669"/>
    <property type="project" value="UniProtKB-EC"/>
</dbReference>
<accession>A0A3B0UQU2</accession>
<dbReference type="NCBIfam" id="TIGR00558">
    <property type="entry name" value="pdxH"/>
    <property type="match status" value="1"/>
</dbReference>
<feature type="domain" description="Pyridoxine 5'-phosphate oxidase dimerisation C-terminal" evidence="9">
    <location>
        <begin position="181"/>
        <end position="221"/>
    </location>
</feature>
<organism evidence="10">
    <name type="scientific">hydrothermal vent metagenome</name>
    <dbReference type="NCBI Taxonomy" id="652676"/>
    <lineage>
        <taxon>unclassified sequences</taxon>
        <taxon>metagenomes</taxon>
        <taxon>ecological metagenomes</taxon>
    </lineage>
</organism>
<dbReference type="InterPro" id="IPR011576">
    <property type="entry name" value="Pyridox_Oxase_N"/>
</dbReference>
<comment type="cofactor">
    <cofactor evidence="1">
        <name>FMN</name>
        <dbReference type="ChEBI" id="CHEBI:58210"/>
    </cofactor>
</comment>
<dbReference type="GO" id="GO:0010181">
    <property type="term" value="F:FMN binding"/>
    <property type="evidence" value="ECO:0007669"/>
    <property type="project" value="InterPro"/>
</dbReference>
<dbReference type="Pfam" id="PF10590">
    <property type="entry name" value="PNP_phzG_C"/>
    <property type="match status" value="1"/>
</dbReference>
<proteinExistence type="inferred from homology"/>
<evidence type="ECO:0000256" key="1">
    <source>
        <dbReference type="ARBA" id="ARBA00001917"/>
    </source>
</evidence>
<dbReference type="EC" id="1.4.3.5" evidence="10"/>
<dbReference type="EMBL" id="UOEX01000036">
    <property type="protein sequence ID" value="VAW33481.1"/>
    <property type="molecule type" value="Genomic_DNA"/>
</dbReference>
<keyword evidence="4" id="KW-0288">FMN</keyword>
<evidence type="ECO:0000259" key="9">
    <source>
        <dbReference type="Pfam" id="PF10590"/>
    </source>
</evidence>
<evidence type="ECO:0000256" key="6">
    <source>
        <dbReference type="ARBA" id="ARBA00023096"/>
    </source>
</evidence>
<gene>
    <name evidence="10" type="ORF">MNBD_DELTA03-623</name>
</gene>
<dbReference type="PIRSF" id="PIRSF000190">
    <property type="entry name" value="Pyd_amn-ph_oxd"/>
    <property type="match status" value="1"/>
</dbReference>
<dbReference type="FunFam" id="2.30.110.10:FF:000020">
    <property type="entry name" value="PNPO isoform 11"/>
    <property type="match status" value="1"/>
</dbReference>
<comment type="pathway">
    <text evidence="7">Cofactor metabolism.</text>
</comment>
<comment type="subunit">
    <text evidence="2">Homodimer.</text>
</comment>
<dbReference type="AlphaFoldDB" id="A0A3B0UQU2"/>
<name>A0A3B0UQU2_9ZZZZ</name>
<feature type="domain" description="Pyridoxamine 5'-phosphate oxidase N-terminal" evidence="8">
    <location>
        <begin position="53"/>
        <end position="168"/>
    </location>
</feature>
<evidence type="ECO:0000259" key="8">
    <source>
        <dbReference type="Pfam" id="PF01243"/>
    </source>
</evidence>
<dbReference type="PANTHER" id="PTHR10851">
    <property type="entry name" value="PYRIDOXINE-5-PHOSPHATE OXIDASE"/>
    <property type="match status" value="1"/>
</dbReference>
<reference evidence="10" key="1">
    <citation type="submission" date="2018-06" db="EMBL/GenBank/DDBJ databases">
        <authorList>
            <person name="Zhirakovskaya E."/>
        </authorList>
    </citation>
    <scope>NUCLEOTIDE SEQUENCE</scope>
</reference>
<evidence type="ECO:0000313" key="10">
    <source>
        <dbReference type="EMBL" id="VAW33481.1"/>
    </source>
</evidence>
<evidence type="ECO:0000256" key="2">
    <source>
        <dbReference type="ARBA" id="ARBA00011738"/>
    </source>
</evidence>
<evidence type="ECO:0000256" key="4">
    <source>
        <dbReference type="ARBA" id="ARBA00022643"/>
    </source>
</evidence>
<dbReference type="InterPro" id="IPR012349">
    <property type="entry name" value="Split_barrel_FMN-bd"/>
</dbReference>
<dbReference type="NCBIfam" id="NF004231">
    <property type="entry name" value="PRK05679.1"/>
    <property type="match status" value="1"/>
</dbReference>
<protein>
    <submittedName>
        <fullName evidence="10">Pyridoxamine 5'-phosphate oxidase</fullName>
        <ecNumber evidence="10">1.4.3.5</ecNumber>
    </submittedName>
</protein>
<dbReference type="InterPro" id="IPR019576">
    <property type="entry name" value="Pyridoxamine_oxidase_dimer_C"/>
</dbReference>
<evidence type="ECO:0000256" key="3">
    <source>
        <dbReference type="ARBA" id="ARBA00022630"/>
    </source>
</evidence>
<dbReference type="PANTHER" id="PTHR10851:SF0">
    <property type="entry name" value="PYRIDOXINE-5'-PHOSPHATE OXIDASE"/>
    <property type="match status" value="1"/>
</dbReference>
<sequence length="221" mass="25642">MPLIKNLLIRLLRNPAGRYYKEARLDKAMMPNDPLVLFTDWFNIARRIDPERYNAMTLATATAKAAPSARMVLLKSFDAQGFVFFTNYGSRKSQELAANPQAALVLWWKEIYRQVRIEGRVEKITPAASDAYFATRGRGSQLGAWASHQSSIIENRAVLEERLKQIETRFAGKPVPRPPFWGGFRLIPDAIDFWQGRQDRLHDRLHFYRREADWHLERLAP</sequence>
<dbReference type="HAMAP" id="MF_01629">
    <property type="entry name" value="PdxH"/>
    <property type="match status" value="1"/>
</dbReference>
<keyword evidence="6" id="KW-0664">Pyridoxine biosynthesis</keyword>